<name>A0A150II96_9EURY</name>
<evidence type="ECO:0000313" key="3">
    <source>
        <dbReference type="Proteomes" id="UP000092401"/>
    </source>
</evidence>
<keyword evidence="1" id="KW-0472">Membrane</keyword>
<dbReference type="EMBL" id="LNGE01000044">
    <property type="protein sequence ID" value="KYC44750.1"/>
    <property type="molecule type" value="Genomic_DNA"/>
</dbReference>
<feature type="transmembrane region" description="Helical" evidence="1">
    <location>
        <begin position="126"/>
        <end position="147"/>
    </location>
</feature>
<evidence type="ECO:0000313" key="2">
    <source>
        <dbReference type="EMBL" id="KYC44750.1"/>
    </source>
</evidence>
<dbReference type="AlphaFoldDB" id="A0A150II96"/>
<sequence length="172" mass="19658">MTFHFTCIEEQPCPNCGKILNIAHVRLGKPAEIFRKEENKDVFIEEVDIEQKSEPISPVEESFEKQGITEEIPDRMKGGFYPEEPPQREGMQRLDVPPMTPMVERGRTLRRREPPKRRGGMPKKKLLFILLVIALLIVNVVVILYVLNDGTIPFLNIKIGGGEATSKIFLNF</sequence>
<proteinExistence type="predicted"/>
<protein>
    <submittedName>
        <fullName evidence="2">Uncharacterized protein</fullName>
    </submittedName>
</protein>
<dbReference type="Proteomes" id="UP000092401">
    <property type="component" value="Unassembled WGS sequence"/>
</dbReference>
<evidence type="ECO:0000256" key="1">
    <source>
        <dbReference type="SAM" id="Phobius"/>
    </source>
</evidence>
<keyword evidence="1" id="KW-0812">Transmembrane</keyword>
<reference evidence="2 3" key="1">
    <citation type="journal article" date="2016" name="ISME J.">
        <title>Chasing the elusive Euryarchaeota class WSA2: genomes reveal a uniquely fastidious methyl-reducing methanogen.</title>
        <authorList>
            <person name="Nobu M.K."/>
            <person name="Narihiro T."/>
            <person name="Kuroda K."/>
            <person name="Mei R."/>
            <person name="Liu W.T."/>
        </authorList>
    </citation>
    <scope>NUCLEOTIDE SEQUENCE [LARGE SCALE GENOMIC DNA]</scope>
    <source>
        <strain evidence="2">B03fssc0709_Meth_Bin005</strain>
    </source>
</reference>
<keyword evidence="1" id="KW-1133">Transmembrane helix</keyword>
<accession>A0A150II96</accession>
<organism evidence="2 3">
    <name type="scientific">Candidatus Methanofastidiosum methylothiophilum</name>
    <dbReference type="NCBI Taxonomy" id="1705564"/>
    <lineage>
        <taxon>Archaea</taxon>
        <taxon>Methanobacteriati</taxon>
        <taxon>Methanobacteriota</taxon>
        <taxon>Stenosarchaea group</taxon>
        <taxon>Candidatus Methanofastidiosia</taxon>
        <taxon>Candidatus Methanofastidiosales</taxon>
        <taxon>Candidatus Methanofastidiosaceae</taxon>
        <taxon>Candidatus Methanofastidiosum</taxon>
    </lineage>
</organism>
<comment type="caution">
    <text evidence="2">The sequence shown here is derived from an EMBL/GenBank/DDBJ whole genome shotgun (WGS) entry which is preliminary data.</text>
</comment>
<gene>
    <name evidence="2" type="ORF">APG10_01467</name>
</gene>